<proteinExistence type="predicted"/>
<sequence>MRRAEHHPDRPGKRLTQDARLRDELALCRQYQIPHSAFRGGDGTWTALDREKALAYENHLRGTCPQCGTRDSDWTDEAGEYQEAYIAVSHKCFGCEEIAAKQGEIPDGKAGAGMKVLLLPASVHAAQQALAELTSSR</sequence>
<dbReference type="AlphaFoldDB" id="A0A4P6U5V9"/>
<evidence type="ECO:0000313" key="2">
    <source>
        <dbReference type="Proteomes" id="UP000292547"/>
    </source>
</evidence>
<geneLocation type="plasmid" evidence="1">
    <name>unnamed</name>
</geneLocation>
<dbReference type="Proteomes" id="UP000292547">
    <property type="component" value="Plasmid unnamed"/>
</dbReference>
<name>A0A4P6U5V9_STRSO</name>
<reference evidence="1 2" key="1">
    <citation type="submission" date="2018-08" db="EMBL/GenBank/DDBJ databases">
        <title>The complete genome sequence of Streptomyces seoulensis, a pioneer strain for nickel superoxide dismutase discovery.</title>
        <authorList>
            <person name="Shin J."/>
            <person name="Lee J.-S."/>
            <person name="Lee E.-J."/>
            <person name="Youn H.-D."/>
        </authorList>
    </citation>
    <scope>NUCLEOTIDE SEQUENCE [LARGE SCALE GENOMIC DNA]</scope>
    <source>
        <strain evidence="1 2">KCTC 9819</strain>
        <plasmid evidence="1 2">unnamed</plasmid>
    </source>
</reference>
<evidence type="ECO:0000313" key="1">
    <source>
        <dbReference type="EMBL" id="QBJ94524.1"/>
    </source>
</evidence>
<organism evidence="1 2">
    <name type="scientific">Streptomyces seoulensis</name>
    <dbReference type="NCBI Taxonomy" id="73044"/>
    <lineage>
        <taxon>Bacteria</taxon>
        <taxon>Bacillati</taxon>
        <taxon>Actinomycetota</taxon>
        <taxon>Actinomycetes</taxon>
        <taxon>Kitasatosporales</taxon>
        <taxon>Streptomycetaceae</taxon>
        <taxon>Streptomyces</taxon>
    </lineage>
</organism>
<keyword evidence="2" id="KW-1185">Reference proteome</keyword>
<dbReference type="KEGG" id="sseo:D0Z67_29050"/>
<keyword evidence="1" id="KW-0614">Plasmid</keyword>
<dbReference type="EMBL" id="CP032230">
    <property type="protein sequence ID" value="QBJ94524.1"/>
    <property type="molecule type" value="Genomic_DNA"/>
</dbReference>
<protein>
    <submittedName>
        <fullName evidence="1">Uncharacterized protein</fullName>
    </submittedName>
</protein>
<dbReference type="OrthoDB" id="4160509at2"/>
<gene>
    <name evidence="1" type="ORF">D0Z67_29050</name>
</gene>
<accession>A0A4P6U5V9</accession>